<dbReference type="PANTHER" id="PTHR12271">
    <property type="entry name" value="POLY A POLYMERASE CID PAP -RELATED"/>
    <property type="match status" value="1"/>
</dbReference>
<evidence type="ECO:0000256" key="5">
    <source>
        <dbReference type="ARBA" id="ARBA00022842"/>
    </source>
</evidence>
<dbReference type="InterPro" id="IPR043519">
    <property type="entry name" value="NT_sf"/>
</dbReference>
<protein>
    <recommendedName>
        <fullName evidence="7">PAP-associated domain-containing protein</fullName>
    </recommendedName>
</protein>
<dbReference type="Proteomes" id="UP001231518">
    <property type="component" value="Chromosome 3"/>
</dbReference>
<dbReference type="SUPFAM" id="SSF81631">
    <property type="entry name" value="PAP/OAS1 substrate-binding domain"/>
    <property type="match status" value="1"/>
</dbReference>
<dbReference type="PANTHER" id="PTHR12271:SF40">
    <property type="entry name" value="POLY(A) RNA POLYMERASE GLD2"/>
    <property type="match status" value="1"/>
</dbReference>
<reference evidence="8" key="1">
    <citation type="submission" date="2023-03" db="EMBL/GenBank/DDBJ databases">
        <title>Chromosome-level genomes of two armyworms, Mythimna separata and Mythimna loreyi, provide insights into the biosynthesis and reception of sex pheromones.</title>
        <authorList>
            <person name="Zhao H."/>
        </authorList>
    </citation>
    <scope>NUCLEOTIDE SEQUENCE</scope>
    <source>
        <strain evidence="8">BeijingLab</strain>
        <tissue evidence="8">Pupa</tissue>
    </source>
</reference>
<organism evidence="8 9">
    <name type="scientific">Mythimna separata</name>
    <name type="common">Oriental armyworm</name>
    <name type="synonym">Pseudaletia separata</name>
    <dbReference type="NCBI Taxonomy" id="271217"/>
    <lineage>
        <taxon>Eukaryota</taxon>
        <taxon>Metazoa</taxon>
        <taxon>Ecdysozoa</taxon>
        <taxon>Arthropoda</taxon>
        <taxon>Hexapoda</taxon>
        <taxon>Insecta</taxon>
        <taxon>Pterygota</taxon>
        <taxon>Neoptera</taxon>
        <taxon>Endopterygota</taxon>
        <taxon>Lepidoptera</taxon>
        <taxon>Glossata</taxon>
        <taxon>Ditrysia</taxon>
        <taxon>Noctuoidea</taxon>
        <taxon>Noctuidae</taxon>
        <taxon>Noctuinae</taxon>
        <taxon>Hadenini</taxon>
        <taxon>Mythimna</taxon>
    </lineage>
</organism>
<dbReference type="Pfam" id="PF03828">
    <property type="entry name" value="PAP_assoc"/>
    <property type="match status" value="1"/>
</dbReference>
<evidence type="ECO:0000256" key="6">
    <source>
        <dbReference type="ARBA" id="ARBA00038491"/>
    </source>
</evidence>
<evidence type="ECO:0000256" key="1">
    <source>
        <dbReference type="ARBA" id="ARBA00001936"/>
    </source>
</evidence>
<keyword evidence="3" id="KW-0808">Transferase</keyword>
<comment type="cofactor">
    <cofactor evidence="1">
        <name>Mn(2+)</name>
        <dbReference type="ChEBI" id="CHEBI:29035"/>
    </cofactor>
</comment>
<dbReference type="GO" id="GO:0016779">
    <property type="term" value="F:nucleotidyltransferase activity"/>
    <property type="evidence" value="ECO:0007669"/>
    <property type="project" value="TreeGrafter"/>
</dbReference>
<feature type="domain" description="PAP-associated" evidence="7">
    <location>
        <begin position="165"/>
        <end position="203"/>
    </location>
</feature>
<sequence>MMAAQSTCISLVSRVVVLVFYGSGVLCAPLCLAGDFTSQLQHILQEQMLSAQDPDITRALHDVRATLDRRWTGYEFILTGSIGVGFGTVASDIDLGINLPNINASAVLYVLQETEKLFNKQPELYSQKKMAPPGYMLQVNSRPHYIIGRDLGFDELPYNTTNTENLHQLLGGFFKYYSEFNFEEYVVSPFTGRPILRSAFTNVESFPEEYTLYDKLDRTILLALRNPLDTAMVVQDVFSYDLNTAYLVSREQALKFKYLMKLVATMFEELPSDRILSAILVMDDDKGTVINHNNVTDDAINKQNCIEIVDPDAVITHA</sequence>
<dbReference type="Gene3D" id="1.10.1410.10">
    <property type="match status" value="1"/>
</dbReference>
<evidence type="ECO:0000256" key="3">
    <source>
        <dbReference type="ARBA" id="ARBA00022679"/>
    </source>
</evidence>
<comment type="caution">
    <text evidence="8">The sequence shown here is derived from an EMBL/GenBank/DDBJ whole genome shotgun (WGS) entry which is preliminary data.</text>
</comment>
<dbReference type="SUPFAM" id="SSF81301">
    <property type="entry name" value="Nucleotidyltransferase"/>
    <property type="match status" value="1"/>
</dbReference>
<dbReference type="InterPro" id="IPR002058">
    <property type="entry name" value="PAP_assoc"/>
</dbReference>
<keyword evidence="9" id="KW-1185">Reference proteome</keyword>
<keyword evidence="4" id="KW-0479">Metal-binding</keyword>
<comment type="cofactor">
    <cofactor evidence="2">
        <name>Mg(2+)</name>
        <dbReference type="ChEBI" id="CHEBI:18420"/>
    </cofactor>
</comment>
<comment type="similarity">
    <text evidence="6">Belongs to the DNA polymerase type-B-like family. GLD2 subfamily.</text>
</comment>
<evidence type="ECO:0000259" key="7">
    <source>
        <dbReference type="Pfam" id="PF03828"/>
    </source>
</evidence>
<proteinExistence type="inferred from homology"/>
<evidence type="ECO:0000313" key="9">
    <source>
        <dbReference type="Proteomes" id="UP001231518"/>
    </source>
</evidence>
<dbReference type="GO" id="GO:0046872">
    <property type="term" value="F:metal ion binding"/>
    <property type="evidence" value="ECO:0007669"/>
    <property type="project" value="UniProtKB-KW"/>
</dbReference>
<evidence type="ECO:0000256" key="2">
    <source>
        <dbReference type="ARBA" id="ARBA00001946"/>
    </source>
</evidence>
<accession>A0AAD7YM85</accession>
<name>A0AAD7YM85_MYTSE</name>
<evidence type="ECO:0000313" key="8">
    <source>
        <dbReference type="EMBL" id="KAJ8720443.1"/>
    </source>
</evidence>
<keyword evidence="5" id="KW-0460">Magnesium</keyword>
<dbReference type="GO" id="GO:0031123">
    <property type="term" value="P:RNA 3'-end processing"/>
    <property type="evidence" value="ECO:0007669"/>
    <property type="project" value="TreeGrafter"/>
</dbReference>
<evidence type="ECO:0000256" key="4">
    <source>
        <dbReference type="ARBA" id="ARBA00022723"/>
    </source>
</evidence>
<dbReference type="AlphaFoldDB" id="A0AAD7YM85"/>
<dbReference type="EMBL" id="JARGEI010000014">
    <property type="protein sequence ID" value="KAJ8720443.1"/>
    <property type="molecule type" value="Genomic_DNA"/>
</dbReference>
<gene>
    <name evidence="8" type="ORF">PYW07_012486</name>
</gene>